<dbReference type="Proteomes" id="UP001237642">
    <property type="component" value="Unassembled WGS sequence"/>
</dbReference>
<accession>A0AAD8GWA0</accession>
<feature type="compositionally biased region" description="Acidic residues" evidence="1">
    <location>
        <begin position="203"/>
        <end position="216"/>
    </location>
</feature>
<gene>
    <name evidence="2" type="ORF">POM88_049751</name>
</gene>
<comment type="caution">
    <text evidence="2">The sequence shown here is derived from an EMBL/GenBank/DDBJ whole genome shotgun (WGS) entry which is preliminary data.</text>
</comment>
<evidence type="ECO:0000256" key="1">
    <source>
        <dbReference type="SAM" id="MobiDB-lite"/>
    </source>
</evidence>
<name>A0AAD8GWA0_9APIA</name>
<reference evidence="2" key="1">
    <citation type="submission" date="2023-02" db="EMBL/GenBank/DDBJ databases">
        <title>Genome of toxic invasive species Heracleum sosnowskyi carries increased number of genes despite the absence of recent whole-genome duplications.</title>
        <authorList>
            <person name="Schelkunov M."/>
            <person name="Shtratnikova V."/>
            <person name="Makarenko M."/>
            <person name="Klepikova A."/>
            <person name="Omelchenko D."/>
            <person name="Novikova G."/>
            <person name="Obukhova E."/>
            <person name="Bogdanov V."/>
            <person name="Penin A."/>
            <person name="Logacheva M."/>
        </authorList>
    </citation>
    <scope>NUCLEOTIDE SEQUENCE</scope>
    <source>
        <strain evidence="2">Hsosn_3</strain>
        <tissue evidence="2">Leaf</tissue>
    </source>
</reference>
<dbReference type="PANTHER" id="PTHR31286">
    <property type="entry name" value="GLYCINE-RICH CELL WALL STRUCTURAL PROTEIN 1.8-LIKE"/>
    <property type="match status" value="1"/>
</dbReference>
<sequence>MFRHFGGFLVFHFRDEIVVSNFLRNCPVVIDKCVFKVKSWHEFFPDNLDNLENEKVRIWVKFTRVPFIYWTIKGLCMLGFVVDDLIGMDKSTHRAAVRNEPNSEARMLTEIGVLDPVKHFILVNSYVVNKQSRVLLNYESPTVCRYCCGNHVGECELIQECFKDMGEEPLDFRMLLEDYDDSGYRDHVPTSDSDAEDPRLENAEFDSDPELDYLED</sequence>
<protein>
    <recommendedName>
        <fullName evidence="4">DUF4283 domain-containing protein</fullName>
    </recommendedName>
</protein>
<evidence type="ECO:0008006" key="4">
    <source>
        <dbReference type="Google" id="ProtNLM"/>
    </source>
</evidence>
<reference evidence="2" key="2">
    <citation type="submission" date="2023-05" db="EMBL/GenBank/DDBJ databases">
        <authorList>
            <person name="Schelkunov M.I."/>
        </authorList>
    </citation>
    <scope>NUCLEOTIDE SEQUENCE</scope>
    <source>
        <strain evidence="2">Hsosn_3</strain>
        <tissue evidence="2">Leaf</tissue>
    </source>
</reference>
<evidence type="ECO:0000313" key="3">
    <source>
        <dbReference type="Proteomes" id="UP001237642"/>
    </source>
</evidence>
<dbReference type="EMBL" id="JAUIZM010000011">
    <property type="protein sequence ID" value="KAK1356495.1"/>
    <property type="molecule type" value="Genomic_DNA"/>
</dbReference>
<dbReference type="PANTHER" id="PTHR31286:SF180">
    <property type="entry name" value="OS10G0362600 PROTEIN"/>
    <property type="match status" value="1"/>
</dbReference>
<organism evidence="2 3">
    <name type="scientific">Heracleum sosnowskyi</name>
    <dbReference type="NCBI Taxonomy" id="360622"/>
    <lineage>
        <taxon>Eukaryota</taxon>
        <taxon>Viridiplantae</taxon>
        <taxon>Streptophyta</taxon>
        <taxon>Embryophyta</taxon>
        <taxon>Tracheophyta</taxon>
        <taxon>Spermatophyta</taxon>
        <taxon>Magnoliopsida</taxon>
        <taxon>eudicotyledons</taxon>
        <taxon>Gunneridae</taxon>
        <taxon>Pentapetalae</taxon>
        <taxon>asterids</taxon>
        <taxon>campanulids</taxon>
        <taxon>Apiales</taxon>
        <taxon>Apiaceae</taxon>
        <taxon>Apioideae</taxon>
        <taxon>apioid superclade</taxon>
        <taxon>Tordylieae</taxon>
        <taxon>Tordyliinae</taxon>
        <taxon>Heracleum</taxon>
    </lineage>
</organism>
<dbReference type="InterPro" id="IPR040256">
    <property type="entry name" value="At4g02000-like"/>
</dbReference>
<dbReference type="AlphaFoldDB" id="A0AAD8GWA0"/>
<keyword evidence="3" id="KW-1185">Reference proteome</keyword>
<proteinExistence type="predicted"/>
<feature type="region of interest" description="Disordered" evidence="1">
    <location>
        <begin position="183"/>
        <end position="216"/>
    </location>
</feature>
<evidence type="ECO:0000313" key="2">
    <source>
        <dbReference type="EMBL" id="KAK1356495.1"/>
    </source>
</evidence>